<keyword evidence="5 7" id="KW-0378">Hydrolase</keyword>
<dbReference type="EMBL" id="CP112932">
    <property type="protein sequence ID" value="WPY00886.1"/>
    <property type="molecule type" value="Genomic_DNA"/>
</dbReference>
<evidence type="ECO:0000256" key="6">
    <source>
        <dbReference type="ARBA" id="ARBA00022833"/>
    </source>
</evidence>
<keyword evidence="3 7" id="KW-0479">Metal-binding</keyword>
<feature type="binding site" evidence="7">
    <location>
        <position position="139"/>
    </location>
    <ligand>
        <name>Zn(2+)</name>
        <dbReference type="ChEBI" id="CHEBI:29105"/>
        <note>catalytic</note>
    </ligand>
</feature>
<name>A0ABZ0UTH7_9RICK</name>
<evidence type="ECO:0000256" key="1">
    <source>
        <dbReference type="ARBA" id="ARBA00010875"/>
    </source>
</evidence>
<sequence length="166" mass="19664">MKITIEIAQRCKYWNNHKQLNKRIMAKICQNIIARFANLKQVKIFELSILLTDNAEISELNNKFRGKNQETNVLSFPDIPLVGKHILEFQPNLNYMYLGDMAFSYQQLLHEAEEQHKLFEHHFLHLFVHSMLHLLGFDHQKDEDAVIMENLEIQILQDFAINSPYL</sequence>
<accession>A0ABZ0UTH7</accession>
<evidence type="ECO:0000313" key="9">
    <source>
        <dbReference type="Proteomes" id="UP001326613"/>
    </source>
</evidence>
<keyword evidence="7" id="KW-0963">Cytoplasm</keyword>
<dbReference type="PANTHER" id="PTHR46986">
    <property type="entry name" value="ENDORIBONUCLEASE YBEY, CHLOROPLASTIC"/>
    <property type="match status" value="1"/>
</dbReference>
<dbReference type="NCBIfam" id="TIGR00043">
    <property type="entry name" value="rRNA maturation RNase YbeY"/>
    <property type="match status" value="1"/>
</dbReference>
<reference evidence="8 9" key="1">
    <citation type="submission" date="2022-10" db="EMBL/GenBank/DDBJ databases">
        <title>Host association and intracellularity evolved multiple times independently in the Rickettsiales.</title>
        <authorList>
            <person name="Castelli M."/>
            <person name="Nardi T."/>
            <person name="Gammuto L."/>
            <person name="Bellinzona G."/>
            <person name="Sabaneyeva E."/>
            <person name="Potekhin A."/>
            <person name="Serra V."/>
            <person name="Petroni G."/>
            <person name="Sassera D."/>
        </authorList>
    </citation>
    <scope>NUCLEOTIDE SEQUENCE [LARGE SCALE GENOMIC DNA]</scope>
    <source>
        <strain evidence="8 9">Kr 154-4</strain>
    </source>
</reference>
<evidence type="ECO:0000256" key="5">
    <source>
        <dbReference type="ARBA" id="ARBA00022801"/>
    </source>
</evidence>
<evidence type="ECO:0000313" key="8">
    <source>
        <dbReference type="EMBL" id="WPY00886.1"/>
    </source>
</evidence>
<gene>
    <name evidence="7" type="primary">ybeY</name>
    <name evidence="8" type="ORF">Trichorick_00776</name>
</gene>
<dbReference type="InterPro" id="IPR020549">
    <property type="entry name" value="YbeY_CS"/>
</dbReference>
<feature type="binding site" evidence="7">
    <location>
        <position position="133"/>
    </location>
    <ligand>
        <name>Zn(2+)</name>
        <dbReference type="ChEBI" id="CHEBI:29105"/>
        <note>catalytic</note>
    </ligand>
</feature>
<dbReference type="Gene3D" id="3.40.390.30">
    <property type="entry name" value="Metalloproteases ('zincins'), catalytic domain"/>
    <property type="match status" value="1"/>
</dbReference>
<dbReference type="SUPFAM" id="SSF55486">
    <property type="entry name" value="Metalloproteases ('zincins'), catalytic domain"/>
    <property type="match status" value="1"/>
</dbReference>
<dbReference type="InterPro" id="IPR023091">
    <property type="entry name" value="MetalPrtase_cat_dom_sf_prd"/>
</dbReference>
<keyword evidence="4 7" id="KW-0255">Endonuclease</keyword>
<evidence type="ECO:0000256" key="3">
    <source>
        <dbReference type="ARBA" id="ARBA00022723"/>
    </source>
</evidence>
<organism evidence="8 9">
    <name type="scientific">Candidatus Trichorickettsia mobilis</name>
    <dbReference type="NCBI Taxonomy" id="1346319"/>
    <lineage>
        <taxon>Bacteria</taxon>
        <taxon>Pseudomonadati</taxon>
        <taxon>Pseudomonadota</taxon>
        <taxon>Alphaproteobacteria</taxon>
        <taxon>Rickettsiales</taxon>
        <taxon>Rickettsiaceae</taxon>
        <taxon>Rickettsieae</taxon>
        <taxon>Candidatus Trichorickettsia</taxon>
    </lineage>
</organism>
<protein>
    <recommendedName>
        <fullName evidence="7">Endoribonuclease YbeY</fullName>
        <ecNumber evidence="7">3.1.-.-</ecNumber>
    </recommendedName>
</protein>
<dbReference type="InterPro" id="IPR002036">
    <property type="entry name" value="YbeY"/>
</dbReference>
<dbReference type="Pfam" id="PF02130">
    <property type="entry name" value="YbeY"/>
    <property type="match status" value="1"/>
</dbReference>
<dbReference type="EC" id="3.1.-.-" evidence="7"/>
<keyword evidence="2 7" id="KW-0540">Nuclease</keyword>
<dbReference type="PANTHER" id="PTHR46986:SF1">
    <property type="entry name" value="ENDORIBONUCLEASE YBEY, CHLOROPLASTIC"/>
    <property type="match status" value="1"/>
</dbReference>
<keyword evidence="6 7" id="KW-0862">Zinc</keyword>
<evidence type="ECO:0000256" key="4">
    <source>
        <dbReference type="ARBA" id="ARBA00022759"/>
    </source>
</evidence>
<feature type="binding site" evidence="7">
    <location>
        <position position="129"/>
    </location>
    <ligand>
        <name>Zn(2+)</name>
        <dbReference type="ChEBI" id="CHEBI:29105"/>
        <note>catalytic</note>
    </ligand>
</feature>
<evidence type="ECO:0000256" key="2">
    <source>
        <dbReference type="ARBA" id="ARBA00022722"/>
    </source>
</evidence>
<comment type="subcellular location">
    <subcellularLocation>
        <location evidence="7">Cytoplasm</location>
    </subcellularLocation>
</comment>
<dbReference type="RefSeq" id="WP_323737715.1">
    <property type="nucleotide sequence ID" value="NZ_CP112932.1"/>
</dbReference>
<dbReference type="PROSITE" id="PS01306">
    <property type="entry name" value="UPF0054"/>
    <property type="match status" value="1"/>
</dbReference>
<keyword evidence="7" id="KW-0698">rRNA processing</keyword>
<dbReference type="Proteomes" id="UP001326613">
    <property type="component" value="Chromosome"/>
</dbReference>
<proteinExistence type="inferred from homology"/>
<comment type="cofactor">
    <cofactor evidence="7">
        <name>Zn(2+)</name>
        <dbReference type="ChEBI" id="CHEBI:29105"/>
    </cofactor>
    <text evidence="7">Binds 1 zinc ion.</text>
</comment>
<comment type="function">
    <text evidence="7">Single strand-specific metallo-endoribonuclease involved in late-stage 70S ribosome quality control and in maturation of the 3' terminus of the 16S rRNA.</text>
</comment>
<keyword evidence="9" id="KW-1185">Reference proteome</keyword>
<dbReference type="HAMAP" id="MF_00009">
    <property type="entry name" value="Endoribonucl_YbeY"/>
    <property type="match status" value="1"/>
</dbReference>
<evidence type="ECO:0000256" key="7">
    <source>
        <dbReference type="HAMAP-Rule" id="MF_00009"/>
    </source>
</evidence>
<comment type="similarity">
    <text evidence="1 7">Belongs to the endoribonuclease YbeY family.</text>
</comment>
<keyword evidence="7" id="KW-0690">Ribosome biogenesis</keyword>